<comment type="caution">
    <text evidence="3">The sequence shown here is derived from an EMBL/GenBank/DDBJ whole genome shotgun (WGS) entry which is preliminary data.</text>
</comment>
<organism evidence="3 4">
    <name type="scientific">Streptomyces jumonjinensis</name>
    <dbReference type="NCBI Taxonomy" id="1945"/>
    <lineage>
        <taxon>Bacteria</taxon>
        <taxon>Bacillati</taxon>
        <taxon>Actinomycetota</taxon>
        <taxon>Actinomycetes</taxon>
        <taxon>Kitasatosporales</taxon>
        <taxon>Streptomycetaceae</taxon>
        <taxon>Streptomyces</taxon>
    </lineage>
</organism>
<name>A0A646KSF6_STRJU</name>
<feature type="compositionally biased region" description="Basic and acidic residues" evidence="1">
    <location>
        <begin position="455"/>
        <end position="470"/>
    </location>
</feature>
<evidence type="ECO:0000313" key="3">
    <source>
        <dbReference type="EMBL" id="MQT05155.1"/>
    </source>
</evidence>
<gene>
    <name evidence="3" type="ORF">FF041_35055</name>
</gene>
<dbReference type="Proteomes" id="UP000419138">
    <property type="component" value="Unassembled WGS sequence"/>
</dbReference>
<dbReference type="OrthoDB" id="458118at2"/>
<reference evidence="3 4" key="1">
    <citation type="submission" date="2019-05" db="EMBL/GenBank/DDBJ databases">
        <title>Comparative genomics and metabolomics analyses of clavulanic acid producing Streptomyces species provides insight into specialized metabolism and evolution of beta-lactam biosynthetic gene clusters.</title>
        <authorList>
            <person name="Moore M.A."/>
            <person name="Cruz-Morales P."/>
            <person name="Barona Gomez F."/>
            <person name="Kapil T."/>
        </authorList>
    </citation>
    <scope>NUCLEOTIDE SEQUENCE [LARGE SCALE GENOMIC DNA]</scope>
    <source>
        <strain evidence="3 4">NRRL 5741</strain>
    </source>
</reference>
<dbReference type="InterPro" id="IPR018958">
    <property type="entry name" value="Knr4/Smi1-like_dom"/>
</dbReference>
<dbReference type="Pfam" id="PF09346">
    <property type="entry name" value="SMI1_KNR4"/>
    <property type="match status" value="1"/>
</dbReference>
<dbReference type="EMBL" id="VCLA01000198">
    <property type="protein sequence ID" value="MQT05155.1"/>
    <property type="molecule type" value="Genomic_DNA"/>
</dbReference>
<evidence type="ECO:0000313" key="4">
    <source>
        <dbReference type="Proteomes" id="UP000419138"/>
    </source>
</evidence>
<feature type="domain" description="Knr4/Smi1-like" evidence="2">
    <location>
        <begin position="50"/>
        <end position="116"/>
    </location>
</feature>
<dbReference type="InterPro" id="IPR037883">
    <property type="entry name" value="Knr4/Smi1-like_sf"/>
</dbReference>
<dbReference type="SUPFAM" id="SSF160631">
    <property type="entry name" value="SMI1/KNR4-like"/>
    <property type="match status" value="1"/>
</dbReference>
<feature type="region of interest" description="Disordered" evidence="1">
    <location>
        <begin position="448"/>
        <end position="483"/>
    </location>
</feature>
<proteinExistence type="predicted"/>
<dbReference type="SMART" id="SM00860">
    <property type="entry name" value="SMI1_KNR4"/>
    <property type="match status" value="1"/>
</dbReference>
<keyword evidence="4" id="KW-1185">Reference proteome</keyword>
<dbReference type="RefSeq" id="WP_153526412.1">
    <property type="nucleotide sequence ID" value="NZ_JBEPDZ010000043.1"/>
</dbReference>
<dbReference type="Gene3D" id="3.40.1580.10">
    <property type="entry name" value="SMI1/KNR4-like"/>
    <property type="match status" value="1"/>
</dbReference>
<accession>A0A646KSF6</accession>
<sequence>MNDEARAEVPFDWWEFLIRWSGEWADAQDFDGLDGPDEELVASRWLGFPAASDTDLAALEERVGHRLPPSLRAFLQVSNGWRNAGPFVYHLGGSRDVRPHLDGRGLGAVFAEYLDEDASPQDRLRAGMWERALQLEVESDSVLVLIDPLDVDGDGEWAVYEYAHWLAAPPERYPSFRHYMTDRYRDFHRMAADDAANGDAPPFVNDTTRALDEAVEEARLTALGGAYERAEAVLAEACAFGRPRAVRLLEQLAAFACGGFARRAADALAADPVYASDLLPLAAAVHAGEHQGPPWELLARCTTQEARAAAQEALRAAEEGSYRFTAAGPLGRAAEGARDLARWGRWNEAWRVLVAALPHWRPLGPDHLAPMGLLADPVLAPLITPERGRLLLGVPRGSQAGAARETLHVPSSAGDDPVGLSWLADEVPDQVFRSYRVVFVADRDPAGLPARIGHSGRDDNGGGGDGDREGAVSGGLHPPMSRWDAEQRLRQPRWGRTSADRALVAVGQAAPGWSFAFDGDPAPFDEQRFLSPAAAASNGTRAVVIWSSCASPGRYAALFHLSIGAGGEEVCAFSVTGGDAEPQWSGEVPDWLDLDGFPQTPEDWRGGGGRDYPDGRLPGERLALAVLERALGLTLPRSALLHGPLHTFVTRSWTRPPAPGEAALAFGWYHADRPAPGQERA</sequence>
<protein>
    <submittedName>
        <fullName evidence="3">SMI1/KNR4 family protein</fullName>
    </submittedName>
</protein>
<evidence type="ECO:0000259" key="2">
    <source>
        <dbReference type="SMART" id="SM00860"/>
    </source>
</evidence>
<evidence type="ECO:0000256" key="1">
    <source>
        <dbReference type="SAM" id="MobiDB-lite"/>
    </source>
</evidence>
<dbReference type="AlphaFoldDB" id="A0A646KSF6"/>